<dbReference type="InterPro" id="IPR002575">
    <property type="entry name" value="Aminoglycoside_PTrfase"/>
</dbReference>
<sequence>MENKSVIDVAGTVRSGEELDIAAVDAWLKPRIADLSGEPIVTQYSGGASNWTYRLQYQSHDLILRRPPKGTKAKSAHDMGREYKVQAALAPLFPFVPEMLAFCDDPAVIDCDFYVMRRIEGLIPRANMPKGLALSAEQTRDLCLSVIDKLVALHQVDYQSAGLASLGKGDGYCERQVRGWSGRYQKSKTWNVPSFKKVMAWLADNTPTDVQTCVIHNDFRFDNVVLNPENPAEVLGILDWEMATLGDPLMDLGSALAYWVQADDDKILRATRRQPTHLPGMLSRKEVVSYYCEKMGLNANNWAFYEVFGLFRLAVIIQQIYYRYHHKQTNNPAFKNFWLIVWYLDRRCRRIIREQR</sequence>
<dbReference type="RefSeq" id="WP_219042884.1">
    <property type="nucleotide sequence ID" value="NZ_JAHWDQ010000001.1"/>
</dbReference>
<dbReference type="Proteomes" id="UP001166291">
    <property type="component" value="Unassembled WGS sequence"/>
</dbReference>
<dbReference type="PANTHER" id="PTHR47829">
    <property type="entry name" value="HYDROLASE, PUTATIVE (AFU_ORTHOLOGUE AFUA_1G12880)-RELATED"/>
    <property type="match status" value="1"/>
</dbReference>
<keyword evidence="3" id="KW-1185">Reference proteome</keyword>
<dbReference type="InterPro" id="IPR052898">
    <property type="entry name" value="ACAD10-like"/>
</dbReference>
<accession>A0ABS6VQX1</accession>
<dbReference type="InterPro" id="IPR041726">
    <property type="entry name" value="ACAD10_11_N"/>
</dbReference>
<evidence type="ECO:0000313" key="2">
    <source>
        <dbReference type="EMBL" id="MBW2940711.1"/>
    </source>
</evidence>
<comment type="caution">
    <text evidence="2">The sequence shown here is derived from an EMBL/GenBank/DDBJ whole genome shotgun (WGS) entry which is preliminary data.</text>
</comment>
<evidence type="ECO:0000259" key="1">
    <source>
        <dbReference type="Pfam" id="PF01636"/>
    </source>
</evidence>
<name>A0ABS6VQX1_9GAMM</name>
<reference evidence="2" key="1">
    <citation type="submission" date="2021-07" db="EMBL/GenBank/DDBJ databases">
        <title>Zhongshania sp. CAU 1632 isolated from seawater.</title>
        <authorList>
            <person name="Kim W."/>
        </authorList>
    </citation>
    <scope>NUCLEOTIDE SEQUENCE</scope>
    <source>
        <strain evidence="2">CAU 1632</strain>
    </source>
</reference>
<evidence type="ECO:0000313" key="3">
    <source>
        <dbReference type="Proteomes" id="UP001166291"/>
    </source>
</evidence>
<feature type="domain" description="Aminoglycoside phosphotransferase" evidence="1">
    <location>
        <begin position="41"/>
        <end position="276"/>
    </location>
</feature>
<dbReference type="PANTHER" id="PTHR47829:SF1">
    <property type="entry name" value="HAD FAMILY PHOSPHATASE"/>
    <property type="match status" value="1"/>
</dbReference>
<proteinExistence type="predicted"/>
<gene>
    <name evidence="2" type="ORF">KXJ70_07995</name>
</gene>
<protein>
    <submittedName>
        <fullName evidence="2">Phosphotransferase family protein</fullName>
    </submittedName>
</protein>
<dbReference type="Pfam" id="PF01636">
    <property type="entry name" value="APH"/>
    <property type="match status" value="1"/>
</dbReference>
<dbReference type="CDD" id="cd05154">
    <property type="entry name" value="ACAD10_11_N-like"/>
    <property type="match status" value="1"/>
</dbReference>
<dbReference type="EMBL" id="JAHWDQ010000001">
    <property type="protein sequence ID" value="MBW2940711.1"/>
    <property type="molecule type" value="Genomic_DNA"/>
</dbReference>
<organism evidence="2 3">
    <name type="scientific">Zhongshania aquimaris</name>
    <dbReference type="NCBI Taxonomy" id="2857107"/>
    <lineage>
        <taxon>Bacteria</taxon>
        <taxon>Pseudomonadati</taxon>
        <taxon>Pseudomonadota</taxon>
        <taxon>Gammaproteobacteria</taxon>
        <taxon>Cellvibrionales</taxon>
        <taxon>Spongiibacteraceae</taxon>
        <taxon>Zhongshania</taxon>
    </lineage>
</organism>